<dbReference type="Pfam" id="PF00702">
    <property type="entry name" value="Hydrolase"/>
    <property type="match status" value="1"/>
</dbReference>
<dbReference type="NCBIfam" id="TIGR01509">
    <property type="entry name" value="HAD-SF-IA-v3"/>
    <property type="match status" value="1"/>
</dbReference>
<evidence type="ECO:0000313" key="1">
    <source>
        <dbReference type="EMBL" id="SHH77425.1"/>
    </source>
</evidence>
<proteinExistence type="predicted"/>
<dbReference type="GO" id="GO:0016787">
    <property type="term" value="F:hydrolase activity"/>
    <property type="evidence" value="ECO:0007669"/>
    <property type="project" value="UniProtKB-KW"/>
</dbReference>
<keyword evidence="1" id="KW-0378">Hydrolase</keyword>
<dbReference type="SFLD" id="SFLDG01129">
    <property type="entry name" value="C1.5:_HAD__Beta-PGM__Phosphata"/>
    <property type="match status" value="1"/>
</dbReference>
<dbReference type="PANTHER" id="PTHR43611:SF3">
    <property type="entry name" value="FLAVIN MONONUCLEOTIDE HYDROLASE 1, CHLOROPLATIC"/>
    <property type="match status" value="1"/>
</dbReference>
<name>A0A1M5VQA6_9FLAO</name>
<dbReference type="InterPro" id="IPR006439">
    <property type="entry name" value="HAD-SF_hydro_IA"/>
</dbReference>
<dbReference type="EMBL" id="FQWS01000003">
    <property type="protein sequence ID" value="SHH77425.1"/>
    <property type="molecule type" value="Genomic_DNA"/>
</dbReference>
<dbReference type="RefSeq" id="WP_073087589.1">
    <property type="nucleotide sequence ID" value="NZ_FQWS01000003.1"/>
</dbReference>
<dbReference type="InterPro" id="IPR023214">
    <property type="entry name" value="HAD_sf"/>
</dbReference>
<dbReference type="SUPFAM" id="SSF56784">
    <property type="entry name" value="HAD-like"/>
    <property type="match status" value="1"/>
</dbReference>
<dbReference type="InterPro" id="IPR036412">
    <property type="entry name" value="HAD-like_sf"/>
</dbReference>
<sequence>MIKTLIFDFGDVFINLDKQGAMDNALKLFDMQVFDEDMLQTNIKYEIGAISTSDFLDFYKSKFPKLEKTQIIQAWNYIIKDFPTYRLKFAQELARENKYNLLLLSNTNDLHIDFIKQNVSFYEDFKKCFNQFYLSQEINLRKPNTDIFEFVLKENNLKANECLFIDDTKENIDAAEELGFRVWNIDETKEDVINLFNIKNQLF</sequence>
<gene>
    <name evidence="1" type="ORF">SAMN05444148_2788</name>
</gene>
<accession>A0A1M5VQA6</accession>
<dbReference type="Proteomes" id="UP000184522">
    <property type="component" value="Unassembled WGS sequence"/>
</dbReference>
<dbReference type="AlphaFoldDB" id="A0A1M5VQA6"/>
<keyword evidence="2" id="KW-1185">Reference proteome</keyword>
<dbReference type="Gene3D" id="1.10.150.240">
    <property type="entry name" value="Putative phosphatase, domain 2"/>
    <property type="match status" value="1"/>
</dbReference>
<reference evidence="2" key="1">
    <citation type="submission" date="2016-11" db="EMBL/GenBank/DDBJ databases">
        <authorList>
            <person name="Varghese N."/>
            <person name="Submissions S."/>
        </authorList>
    </citation>
    <scope>NUCLEOTIDE SEQUENCE [LARGE SCALE GENOMIC DNA]</scope>
    <source>
        <strain evidence="2">DSM 25330</strain>
    </source>
</reference>
<dbReference type="Gene3D" id="3.40.50.1000">
    <property type="entry name" value="HAD superfamily/HAD-like"/>
    <property type="match status" value="1"/>
</dbReference>
<dbReference type="PANTHER" id="PTHR43611">
    <property type="entry name" value="ALPHA-D-GLUCOSE 1-PHOSPHATE PHOSPHATASE"/>
    <property type="match status" value="1"/>
</dbReference>
<protein>
    <submittedName>
        <fullName evidence="1">Putative hydrolase of the HAD superfamily</fullName>
    </submittedName>
</protein>
<dbReference type="OrthoDB" id="9797415at2"/>
<organism evidence="1 2">
    <name type="scientific">Winogradskyella jejuensis</name>
    <dbReference type="NCBI Taxonomy" id="1089305"/>
    <lineage>
        <taxon>Bacteria</taxon>
        <taxon>Pseudomonadati</taxon>
        <taxon>Bacteroidota</taxon>
        <taxon>Flavobacteriia</taxon>
        <taxon>Flavobacteriales</taxon>
        <taxon>Flavobacteriaceae</taxon>
        <taxon>Winogradskyella</taxon>
    </lineage>
</organism>
<evidence type="ECO:0000313" key="2">
    <source>
        <dbReference type="Proteomes" id="UP000184522"/>
    </source>
</evidence>
<dbReference type="STRING" id="1089305.SAMN05444148_2788"/>
<dbReference type="SFLD" id="SFLDS00003">
    <property type="entry name" value="Haloacid_Dehalogenase"/>
    <property type="match status" value="1"/>
</dbReference>
<dbReference type="InterPro" id="IPR023198">
    <property type="entry name" value="PGP-like_dom2"/>
</dbReference>